<evidence type="ECO:0000256" key="8">
    <source>
        <dbReference type="PIRSR" id="PIRSR602401-1"/>
    </source>
</evidence>
<dbReference type="InterPro" id="IPR036396">
    <property type="entry name" value="Cyt_P450_sf"/>
</dbReference>
<keyword evidence="4 8" id="KW-0479">Metal-binding</keyword>
<evidence type="ECO:0000256" key="7">
    <source>
        <dbReference type="ARBA" id="ARBA00023033"/>
    </source>
</evidence>
<keyword evidence="3 8" id="KW-0349">Heme</keyword>
<sequence length="549" mass="62463">MTDIFSPQFLSLGGFFLLIVALVSYHIAKRFHHEKRPIDRPPLPPGPKPWPLVGSLFTLLRNKPAFKWIHSLMHDMDIEIMCLRFWSVHVITVTSPKIAREFLKKQDEVFMSRPFCMSAFVTSGGYLTAALSPLGDQSKKMRRILASDILSPSRHRWLHAKRIEEADHLIRYVFSQCGWSGGVVNVRVAAQHFCGNVIRKMVFGKRFFGKGAEDGGPGPEEIEQVAALFTTLSTTHAFCISDYVPWLRNVSINVNKHFPLLVRIPFFGRIFDPDHHGKIIMTANAIIRKLQDPEVDERIHQWANGTRTQEEDLLDVLIGLKDEAGIPLLSSDEIKSQIMELMLATIDNPSNATEWAIAEMINQPQMLSRAWDELDRVVGRDRFVQEDDLPKLNYVKACAKEAFRLHPVAPFNVTRVSLKDTQVCGYFITKGSHLLVSRLGLGRNPEVWEDPLRFDPERHLVEGQDVFLTDHELRLLSFSTGRRGCPGVLLGSTLTTMLLARMLQAFTWEVPPTKECISLSESERDLLMAKPLLAAARPRLAEHLYYRLE</sequence>
<proteinExistence type="evidence at transcript level"/>
<dbReference type="PRINTS" id="PR00463">
    <property type="entry name" value="EP450I"/>
</dbReference>
<keyword evidence="10" id="KW-0812">Transmembrane</keyword>
<dbReference type="GO" id="GO:0020037">
    <property type="term" value="F:heme binding"/>
    <property type="evidence" value="ECO:0007669"/>
    <property type="project" value="InterPro"/>
</dbReference>
<evidence type="ECO:0000313" key="11">
    <source>
        <dbReference type="EMBL" id="AUR26636.1"/>
    </source>
</evidence>
<dbReference type="Pfam" id="PF00067">
    <property type="entry name" value="p450"/>
    <property type="match status" value="1"/>
</dbReference>
<protein>
    <submittedName>
        <fullName evidence="11">Cytochrome P450 oxidase 79D2-like protein</fullName>
    </submittedName>
</protein>
<dbReference type="InterPro" id="IPR002401">
    <property type="entry name" value="Cyt_P450_E_grp-I"/>
</dbReference>
<feature type="transmembrane region" description="Helical" evidence="10">
    <location>
        <begin position="6"/>
        <end position="28"/>
    </location>
</feature>
<dbReference type="EMBL" id="MG589905">
    <property type="protein sequence ID" value="AUR26636.1"/>
    <property type="molecule type" value="mRNA"/>
</dbReference>
<dbReference type="InterPro" id="IPR001128">
    <property type="entry name" value="Cyt_P450"/>
</dbReference>
<keyword evidence="10" id="KW-1133">Transmembrane helix</keyword>
<evidence type="ECO:0000256" key="2">
    <source>
        <dbReference type="ARBA" id="ARBA00010617"/>
    </source>
</evidence>
<evidence type="ECO:0000256" key="10">
    <source>
        <dbReference type="SAM" id="Phobius"/>
    </source>
</evidence>
<comment type="cofactor">
    <cofactor evidence="1 8">
        <name>heme</name>
        <dbReference type="ChEBI" id="CHEBI:30413"/>
    </cofactor>
</comment>
<dbReference type="PANTHER" id="PTHR47944">
    <property type="entry name" value="CYTOCHROME P450 98A9"/>
    <property type="match status" value="1"/>
</dbReference>
<evidence type="ECO:0000256" key="3">
    <source>
        <dbReference type="ARBA" id="ARBA00022617"/>
    </source>
</evidence>
<dbReference type="SUPFAM" id="SSF48264">
    <property type="entry name" value="Cytochrome P450"/>
    <property type="match status" value="1"/>
</dbReference>
<accession>A0A2I7M6E8</accession>
<dbReference type="AlphaFoldDB" id="A0A2I7M6E8"/>
<dbReference type="Gene3D" id="1.10.630.10">
    <property type="entry name" value="Cytochrome P450"/>
    <property type="match status" value="1"/>
</dbReference>
<evidence type="ECO:0000256" key="1">
    <source>
        <dbReference type="ARBA" id="ARBA00001971"/>
    </source>
</evidence>
<evidence type="ECO:0000256" key="6">
    <source>
        <dbReference type="ARBA" id="ARBA00023004"/>
    </source>
</evidence>
<evidence type="ECO:0000256" key="4">
    <source>
        <dbReference type="ARBA" id="ARBA00022723"/>
    </source>
</evidence>
<organism evidence="11">
    <name type="scientific">Platycodon grandiflorus</name>
    <name type="common">Balloon flower</name>
    <name type="synonym">Campanula grandiflora</name>
    <dbReference type="NCBI Taxonomy" id="94286"/>
    <lineage>
        <taxon>Eukaryota</taxon>
        <taxon>Viridiplantae</taxon>
        <taxon>Streptophyta</taxon>
        <taxon>Embryophyta</taxon>
        <taxon>Tracheophyta</taxon>
        <taxon>Spermatophyta</taxon>
        <taxon>Magnoliopsida</taxon>
        <taxon>eudicotyledons</taxon>
        <taxon>Gunneridae</taxon>
        <taxon>Pentapetalae</taxon>
        <taxon>asterids</taxon>
        <taxon>campanulids</taxon>
        <taxon>Asterales</taxon>
        <taxon>Campanulaceae</taxon>
        <taxon>Platycodon</taxon>
    </lineage>
</organism>
<keyword evidence="7 9" id="KW-0503">Monooxygenase</keyword>
<feature type="transmembrane region" description="Helical" evidence="10">
    <location>
        <begin position="115"/>
        <end position="135"/>
    </location>
</feature>
<feature type="binding site" description="axial binding residue" evidence="8">
    <location>
        <position position="485"/>
    </location>
    <ligand>
        <name>heme</name>
        <dbReference type="ChEBI" id="CHEBI:30413"/>
    </ligand>
    <ligandPart>
        <name>Fe</name>
        <dbReference type="ChEBI" id="CHEBI:18248"/>
    </ligandPart>
</feature>
<name>A0A2I7M6E8_PLAGD</name>
<keyword evidence="10" id="KW-0472">Membrane</keyword>
<evidence type="ECO:0000256" key="5">
    <source>
        <dbReference type="ARBA" id="ARBA00023002"/>
    </source>
</evidence>
<keyword evidence="6 8" id="KW-0408">Iron</keyword>
<comment type="similarity">
    <text evidence="2 9">Belongs to the cytochrome P450 family.</text>
</comment>
<dbReference type="PROSITE" id="PS00086">
    <property type="entry name" value="CYTOCHROME_P450"/>
    <property type="match status" value="1"/>
</dbReference>
<dbReference type="GO" id="GO:0016705">
    <property type="term" value="F:oxidoreductase activity, acting on paired donors, with incorporation or reduction of molecular oxygen"/>
    <property type="evidence" value="ECO:0007669"/>
    <property type="project" value="InterPro"/>
</dbReference>
<dbReference type="PANTHER" id="PTHR47944:SF19">
    <property type="entry name" value="CYTOCHROME P450 77A4"/>
    <property type="match status" value="1"/>
</dbReference>
<reference evidence="11" key="1">
    <citation type="submission" date="2017-11" db="EMBL/GenBank/DDBJ databases">
        <title>Characterization of CYP genes encoded monooxidase on triterpenoid biosynthesis in Platycodon grandiflorus.</title>
        <authorList>
            <person name="Um Y."/>
            <person name="Hur M."/>
            <person name="Jin M.L."/>
            <person name="Kim O.T."/>
        </authorList>
    </citation>
    <scope>NUCLEOTIDE SEQUENCE</scope>
</reference>
<evidence type="ECO:0000256" key="9">
    <source>
        <dbReference type="RuleBase" id="RU000461"/>
    </source>
</evidence>
<keyword evidence="5 9" id="KW-0560">Oxidoreductase</keyword>
<dbReference type="InterPro" id="IPR017972">
    <property type="entry name" value="Cyt_P450_CS"/>
</dbReference>
<dbReference type="GO" id="GO:0004497">
    <property type="term" value="F:monooxygenase activity"/>
    <property type="evidence" value="ECO:0007669"/>
    <property type="project" value="UniProtKB-KW"/>
</dbReference>
<dbReference type="GO" id="GO:0005506">
    <property type="term" value="F:iron ion binding"/>
    <property type="evidence" value="ECO:0007669"/>
    <property type="project" value="InterPro"/>
</dbReference>